<accession>A0AAV0BGW4</accession>
<proteinExistence type="predicted"/>
<reference evidence="4" key="1">
    <citation type="submission" date="2022-06" db="EMBL/GenBank/DDBJ databases">
        <authorList>
            <consortium name="SYNGENTA / RWTH Aachen University"/>
        </authorList>
    </citation>
    <scope>NUCLEOTIDE SEQUENCE</scope>
</reference>
<feature type="region of interest" description="Disordered" evidence="3">
    <location>
        <begin position="413"/>
        <end position="432"/>
    </location>
</feature>
<dbReference type="Gene3D" id="2.130.10.10">
    <property type="entry name" value="YVTN repeat-like/Quinoprotein amine dehydrogenase"/>
    <property type="match status" value="1"/>
</dbReference>
<dbReference type="PANTHER" id="PTHR44472">
    <property type="entry name" value="DDB1- AND CUL4-ASSOCIATED FACTOR 4-RELATED"/>
    <property type="match status" value="1"/>
</dbReference>
<name>A0AAV0BGW4_PHAPC</name>
<dbReference type="Proteomes" id="UP001153365">
    <property type="component" value="Unassembled WGS sequence"/>
</dbReference>
<dbReference type="SUPFAM" id="SSF50978">
    <property type="entry name" value="WD40 repeat-like"/>
    <property type="match status" value="1"/>
</dbReference>
<evidence type="ECO:0000256" key="3">
    <source>
        <dbReference type="SAM" id="MobiDB-lite"/>
    </source>
</evidence>
<protein>
    <submittedName>
        <fullName evidence="4">Expressed protein</fullName>
    </submittedName>
</protein>
<keyword evidence="2" id="KW-0677">Repeat</keyword>
<feature type="region of interest" description="Disordered" evidence="3">
    <location>
        <begin position="1"/>
        <end position="87"/>
    </location>
</feature>
<dbReference type="InterPro" id="IPR052254">
    <property type="entry name" value="CUL4-DDB1_E3_ligase_receptor"/>
</dbReference>
<evidence type="ECO:0000313" key="4">
    <source>
        <dbReference type="EMBL" id="CAH7686444.1"/>
    </source>
</evidence>
<dbReference type="PANTHER" id="PTHR44472:SF1">
    <property type="entry name" value="DDB1 AND CUL4 ASSOCIATED FACTOR 4"/>
    <property type="match status" value="1"/>
</dbReference>
<organism evidence="4 5">
    <name type="scientific">Phakopsora pachyrhizi</name>
    <name type="common">Asian soybean rust disease fungus</name>
    <dbReference type="NCBI Taxonomy" id="170000"/>
    <lineage>
        <taxon>Eukaryota</taxon>
        <taxon>Fungi</taxon>
        <taxon>Dikarya</taxon>
        <taxon>Basidiomycota</taxon>
        <taxon>Pucciniomycotina</taxon>
        <taxon>Pucciniomycetes</taxon>
        <taxon>Pucciniales</taxon>
        <taxon>Phakopsoraceae</taxon>
        <taxon>Phakopsora</taxon>
    </lineage>
</organism>
<sequence length="525" mass="59329">MSTSTSTSTQPNQQPTLQLPGYFYDPIKKRYFKGETKEKNVSTKSTQQDSKRQRPVQRRQSEKRKQRSISLRPNFDPELHPGSLADRQRYISLAGSKPFRKGRMRTKSIAYPNIRVQGGEFDPLRAIEIVVGPDGKRELFLGFSDSAILYGDLEDLIDPSTFNAENLGYHLGTHEDFDVELFPTANLEPISSMKFINGWFSVTRLNLSSTIKVDQEWASDPFNFNSFKTDSVVKDFWCSTLTSTHQLTGGEKGIVLKDLLTNQRRTVKTSQSIISLETLQDDSILLAGTRGGSTLLFDLRSPPSHKSKLSNTEYSASPIYYLKTIDFNQILVVGTGGYAKVNDLRWIGKRKEGCELMTLKGYRNEYDLFLGCDVYEGKEDGSRLVALAGSDRRIGIYNLSSLPESSSRISKRITDETQHPGRVSTGNDVEDGDGGLRPIYQVAINSKVHALKFYDDWPERPTRSNNGDRNDHNDDESVDQMIDEDCCVDHVKRGSWRSKSDRGRTFKGLGLLYGDRCDFSWTSFC</sequence>
<comment type="caution">
    <text evidence="4">The sequence shown here is derived from an EMBL/GenBank/DDBJ whole genome shotgun (WGS) entry which is preliminary data.</text>
</comment>
<dbReference type="InterPro" id="IPR036322">
    <property type="entry name" value="WD40_repeat_dom_sf"/>
</dbReference>
<evidence type="ECO:0000256" key="1">
    <source>
        <dbReference type="ARBA" id="ARBA00022574"/>
    </source>
</evidence>
<keyword evidence="5" id="KW-1185">Reference proteome</keyword>
<evidence type="ECO:0000313" key="5">
    <source>
        <dbReference type="Proteomes" id="UP001153365"/>
    </source>
</evidence>
<feature type="compositionally biased region" description="Basic and acidic residues" evidence="3">
    <location>
        <begin position="26"/>
        <end position="41"/>
    </location>
</feature>
<dbReference type="AlphaFoldDB" id="A0AAV0BGW4"/>
<dbReference type="GO" id="GO:0080008">
    <property type="term" value="C:Cul4-RING E3 ubiquitin ligase complex"/>
    <property type="evidence" value="ECO:0007669"/>
    <property type="project" value="TreeGrafter"/>
</dbReference>
<feature type="compositionally biased region" description="Low complexity" evidence="3">
    <location>
        <begin position="1"/>
        <end position="20"/>
    </location>
</feature>
<feature type="compositionally biased region" description="Basic residues" evidence="3">
    <location>
        <begin position="53"/>
        <end position="67"/>
    </location>
</feature>
<dbReference type="InterPro" id="IPR015943">
    <property type="entry name" value="WD40/YVTN_repeat-like_dom_sf"/>
</dbReference>
<dbReference type="EMBL" id="CALTRL010005793">
    <property type="protein sequence ID" value="CAH7686444.1"/>
    <property type="molecule type" value="Genomic_DNA"/>
</dbReference>
<keyword evidence="1" id="KW-0853">WD repeat</keyword>
<gene>
    <name evidence="4" type="ORF">PPACK8108_LOCUS21092</name>
</gene>
<evidence type="ECO:0000256" key="2">
    <source>
        <dbReference type="ARBA" id="ARBA00022737"/>
    </source>
</evidence>